<dbReference type="PROSITE" id="PS00893">
    <property type="entry name" value="NUDIX_BOX"/>
    <property type="match status" value="1"/>
</dbReference>
<keyword evidence="5" id="KW-1185">Reference proteome</keyword>
<gene>
    <name evidence="4" type="ORF">HII27_02340</name>
</gene>
<comment type="caution">
    <text evidence="4">The sequence shown here is derived from an EMBL/GenBank/DDBJ whole genome shotgun (WGS) entry which is preliminary data.</text>
</comment>
<dbReference type="PANTHER" id="PTHR43046">
    <property type="entry name" value="GDP-MANNOSE MANNOSYL HYDROLASE"/>
    <property type="match status" value="1"/>
</dbReference>
<comment type="cofactor">
    <cofactor evidence="1">
        <name>Mg(2+)</name>
        <dbReference type="ChEBI" id="CHEBI:18420"/>
    </cofactor>
</comment>
<dbReference type="PANTHER" id="PTHR43046:SF2">
    <property type="entry name" value="8-OXO-DGTP DIPHOSPHATASE-RELATED"/>
    <property type="match status" value="1"/>
</dbReference>
<proteinExistence type="predicted"/>
<accession>A0ABR6RN36</accession>
<organism evidence="4 5">
    <name type="scientific">Kluyvera sichuanensis</name>
    <dbReference type="NCBI Taxonomy" id="2725494"/>
    <lineage>
        <taxon>Bacteria</taxon>
        <taxon>Pseudomonadati</taxon>
        <taxon>Pseudomonadota</taxon>
        <taxon>Gammaproteobacteria</taxon>
        <taxon>Enterobacterales</taxon>
        <taxon>Enterobacteriaceae</taxon>
        <taxon>Kluyvera</taxon>
    </lineage>
</organism>
<dbReference type="SUPFAM" id="SSF55811">
    <property type="entry name" value="Nudix"/>
    <property type="match status" value="1"/>
</dbReference>
<dbReference type="RefSeq" id="WP_185666348.1">
    <property type="nucleotide sequence ID" value="NZ_CP162271.1"/>
</dbReference>
<dbReference type="PROSITE" id="PS51462">
    <property type="entry name" value="NUDIX"/>
    <property type="match status" value="1"/>
</dbReference>
<evidence type="ECO:0000259" key="3">
    <source>
        <dbReference type="PROSITE" id="PS51462"/>
    </source>
</evidence>
<dbReference type="CDD" id="cd04690">
    <property type="entry name" value="NUDIX_Hydrolase"/>
    <property type="match status" value="1"/>
</dbReference>
<evidence type="ECO:0000256" key="1">
    <source>
        <dbReference type="ARBA" id="ARBA00001946"/>
    </source>
</evidence>
<name>A0ABR6RN36_9ENTR</name>
<dbReference type="Pfam" id="PF00293">
    <property type="entry name" value="NUDIX"/>
    <property type="match status" value="1"/>
</dbReference>
<dbReference type="InterPro" id="IPR020084">
    <property type="entry name" value="NUDIX_hydrolase_CS"/>
</dbReference>
<sequence>MNTNQDICIASAIITDESGRCLLVRKRGTTHFIQPGGKMEPDESPVAALSRELQEELNLNLTGQDFSYVGRFTDKAINEPGRVVIADIYHCVLTASDIQPAAEIEEVIWYSTDGSKSLLLAPLTENQLMPLVETLHQSFSESLLERGRGN</sequence>
<dbReference type="EMBL" id="JABBJF010000001">
    <property type="protein sequence ID" value="MBC1184547.1"/>
    <property type="molecule type" value="Genomic_DNA"/>
</dbReference>
<dbReference type="InterPro" id="IPR015797">
    <property type="entry name" value="NUDIX_hydrolase-like_dom_sf"/>
</dbReference>
<dbReference type="GeneID" id="98388887"/>
<dbReference type="Proteomes" id="UP000607331">
    <property type="component" value="Unassembled WGS sequence"/>
</dbReference>
<dbReference type="Gene3D" id="3.90.79.10">
    <property type="entry name" value="Nucleoside Triphosphate Pyrophosphohydrolase"/>
    <property type="match status" value="1"/>
</dbReference>
<protein>
    <submittedName>
        <fullName evidence="4">NUDIX domain-containing protein</fullName>
    </submittedName>
</protein>
<feature type="domain" description="Nudix hydrolase" evidence="3">
    <location>
        <begin position="4"/>
        <end position="134"/>
    </location>
</feature>
<evidence type="ECO:0000313" key="4">
    <source>
        <dbReference type="EMBL" id="MBC1184547.1"/>
    </source>
</evidence>
<reference evidence="4 5" key="1">
    <citation type="submission" date="2020-04" db="EMBL/GenBank/DDBJ databases">
        <title>The draft genome of Kluyvera sichuanensis strain SCKS090646.</title>
        <authorList>
            <person name="Wei L."/>
            <person name="Liu L."/>
            <person name="Feng Y."/>
            <person name="Zong Z."/>
        </authorList>
    </citation>
    <scope>NUCLEOTIDE SEQUENCE [LARGE SCALE GENOMIC DNA]</scope>
    <source>
        <strain evidence="4 5">090646</strain>
    </source>
</reference>
<evidence type="ECO:0000256" key="2">
    <source>
        <dbReference type="ARBA" id="ARBA00022801"/>
    </source>
</evidence>
<evidence type="ECO:0000313" key="5">
    <source>
        <dbReference type="Proteomes" id="UP000607331"/>
    </source>
</evidence>
<dbReference type="InterPro" id="IPR000086">
    <property type="entry name" value="NUDIX_hydrolase_dom"/>
</dbReference>
<keyword evidence="2" id="KW-0378">Hydrolase</keyword>